<organism evidence="2 3">
    <name type="scientific">Moniliophthora roreri (strain MCA 2997)</name>
    <name type="common">Cocoa frosty pod rot fungus</name>
    <name type="synonym">Crinipellis roreri</name>
    <dbReference type="NCBI Taxonomy" id="1381753"/>
    <lineage>
        <taxon>Eukaryota</taxon>
        <taxon>Fungi</taxon>
        <taxon>Dikarya</taxon>
        <taxon>Basidiomycota</taxon>
        <taxon>Agaricomycotina</taxon>
        <taxon>Agaricomycetes</taxon>
        <taxon>Agaricomycetidae</taxon>
        <taxon>Agaricales</taxon>
        <taxon>Marasmiineae</taxon>
        <taxon>Marasmiaceae</taxon>
        <taxon>Moniliophthora</taxon>
    </lineage>
</organism>
<dbReference type="InterPro" id="IPR013103">
    <property type="entry name" value="RVT_2"/>
</dbReference>
<dbReference type="HOGENOM" id="CLU_1865630_0_0_1"/>
<evidence type="ECO:0000313" key="2">
    <source>
        <dbReference type="EMBL" id="ESK91130.1"/>
    </source>
</evidence>
<evidence type="ECO:0000313" key="3">
    <source>
        <dbReference type="Proteomes" id="UP000017559"/>
    </source>
</evidence>
<dbReference type="EMBL" id="AWSO01000373">
    <property type="protein sequence ID" value="ESK91130.1"/>
    <property type="molecule type" value="Genomic_DNA"/>
</dbReference>
<feature type="domain" description="Reverse transcriptase Ty1/copia-type" evidence="1">
    <location>
        <begin position="10"/>
        <end position="92"/>
    </location>
</feature>
<sequence>MPTSGEPLFIILGVHVDDGLCCSNSTKLYLWLISSLEKEFVVLDLGPVKLYLGIMVIRDRECCCAYLTQQPYIKKLLNTYNMTNAATIGVPLCNKINNLLVAPSSSIPDAPTDPEQTSITLHAHHWISPIPGYVHEA</sequence>
<comment type="caution">
    <text evidence="2">The sequence shown here is derived from an EMBL/GenBank/DDBJ whole genome shotgun (WGS) entry which is preliminary data.</text>
</comment>
<dbReference type="Pfam" id="PF07727">
    <property type="entry name" value="RVT_2"/>
    <property type="match status" value="1"/>
</dbReference>
<dbReference type="KEGG" id="mrr:Moror_9547"/>
<dbReference type="AlphaFoldDB" id="V2XF84"/>
<evidence type="ECO:0000259" key="1">
    <source>
        <dbReference type="Pfam" id="PF07727"/>
    </source>
</evidence>
<gene>
    <name evidence="2" type="ORF">Moror_9547</name>
</gene>
<proteinExistence type="predicted"/>
<keyword evidence="3" id="KW-1185">Reference proteome</keyword>
<accession>V2XF84</accession>
<protein>
    <submittedName>
        <fullName evidence="2">Retrotransposon ty1-copia subclass</fullName>
    </submittedName>
</protein>
<reference evidence="2 3" key="1">
    <citation type="journal article" date="2014" name="BMC Genomics">
        <title>Genome and secretome analysis of the hemibiotrophic fungal pathogen, Moniliophthora roreri, which causes frosty pod rot disease of cacao: mechanisms of the biotrophic and necrotrophic phases.</title>
        <authorList>
            <person name="Meinhardt L.W."/>
            <person name="Costa G.G.L."/>
            <person name="Thomazella D.P.T."/>
            <person name="Teixeira P.J.P.L."/>
            <person name="Carazzolle M.F."/>
            <person name="Schuster S.C."/>
            <person name="Carlson J.E."/>
            <person name="Guiltinan M.J."/>
            <person name="Mieczkowski P."/>
            <person name="Farmer A."/>
            <person name="Ramaraj T."/>
            <person name="Crozier J."/>
            <person name="Davis R.E."/>
            <person name="Shao J."/>
            <person name="Melnick R.L."/>
            <person name="Pereira G.A.G."/>
            <person name="Bailey B.A."/>
        </authorList>
    </citation>
    <scope>NUCLEOTIDE SEQUENCE [LARGE SCALE GENOMIC DNA]</scope>
    <source>
        <strain evidence="2 3">MCA 2997</strain>
    </source>
</reference>
<name>V2XF84_MONRO</name>
<dbReference type="Proteomes" id="UP000017559">
    <property type="component" value="Unassembled WGS sequence"/>
</dbReference>
<dbReference type="OrthoDB" id="5101206at2759"/>